<feature type="compositionally biased region" description="Acidic residues" evidence="1">
    <location>
        <begin position="369"/>
        <end position="378"/>
    </location>
</feature>
<keyword evidence="3" id="KW-1185">Reference proteome</keyword>
<feature type="compositionally biased region" description="Low complexity" evidence="1">
    <location>
        <begin position="147"/>
        <end position="164"/>
    </location>
</feature>
<gene>
    <name evidence="2" type="ORF">PAPYR_4075</name>
</gene>
<feature type="compositionally biased region" description="Low complexity" evidence="1">
    <location>
        <begin position="95"/>
        <end position="114"/>
    </location>
</feature>
<feature type="compositionally biased region" description="Low complexity" evidence="1">
    <location>
        <begin position="725"/>
        <end position="747"/>
    </location>
</feature>
<dbReference type="Proteomes" id="UP001141327">
    <property type="component" value="Unassembled WGS sequence"/>
</dbReference>
<dbReference type="EMBL" id="JAPMOS010000016">
    <property type="protein sequence ID" value="KAJ4459995.1"/>
    <property type="molecule type" value="Genomic_DNA"/>
</dbReference>
<feature type="compositionally biased region" description="Basic and acidic residues" evidence="1">
    <location>
        <begin position="388"/>
        <end position="398"/>
    </location>
</feature>
<evidence type="ECO:0000256" key="1">
    <source>
        <dbReference type="SAM" id="MobiDB-lite"/>
    </source>
</evidence>
<evidence type="ECO:0000313" key="3">
    <source>
        <dbReference type="Proteomes" id="UP001141327"/>
    </source>
</evidence>
<proteinExistence type="predicted"/>
<feature type="compositionally biased region" description="Low complexity" evidence="1">
    <location>
        <begin position="62"/>
        <end position="75"/>
    </location>
</feature>
<feature type="compositionally biased region" description="Polar residues" evidence="1">
    <location>
        <begin position="115"/>
        <end position="132"/>
    </location>
</feature>
<feature type="compositionally biased region" description="Low complexity" evidence="1">
    <location>
        <begin position="565"/>
        <end position="577"/>
    </location>
</feature>
<feature type="compositionally biased region" description="Low complexity" evidence="1">
    <location>
        <begin position="222"/>
        <end position="236"/>
    </location>
</feature>
<feature type="region of interest" description="Disordered" evidence="1">
    <location>
        <begin position="313"/>
        <end position="509"/>
    </location>
</feature>
<feature type="compositionally biased region" description="Low complexity" evidence="1">
    <location>
        <begin position="399"/>
        <end position="416"/>
    </location>
</feature>
<reference evidence="2" key="1">
    <citation type="journal article" date="2022" name="bioRxiv">
        <title>Genomics of Preaxostyla Flagellates Illuminates Evolutionary Transitions and the Path Towards Mitochondrial Loss.</title>
        <authorList>
            <person name="Novak L.V.F."/>
            <person name="Treitli S.C."/>
            <person name="Pyrih J."/>
            <person name="Halakuc P."/>
            <person name="Pipaliya S.V."/>
            <person name="Vacek V."/>
            <person name="Brzon O."/>
            <person name="Soukal P."/>
            <person name="Eme L."/>
            <person name="Dacks J.B."/>
            <person name="Karnkowska A."/>
            <person name="Elias M."/>
            <person name="Hampl V."/>
        </authorList>
    </citation>
    <scope>NUCLEOTIDE SEQUENCE</scope>
    <source>
        <strain evidence="2">RCP-MX</strain>
    </source>
</reference>
<name>A0ABQ8UR23_9EUKA</name>
<accession>A0ABQ8UR23</accession>
<protein>
    <submittedName>
        <fullName evidence="2">Uncharacterized protein</fullName>
    </submittedName>
</protein>
<feature type="region of interest" description="Disordered" evidence="1">
    <location>
        <begin position="725"/>
        <end position="777"/>
    </location>
</feature>
<evidence type="ECO:0000313" key="2">
    <source>
        <dbReference type="EMBL" id="KAJ4459995.1"/>
    </source>
</evidence>
<feature type="compositionally biased region" description="Pro residues" evidence="1">
    <location>
        <begin position="748"/>
        <end position="759"/>
    </location>
</feature>
<feature type="compositionally biased region" description="Low complexity" evidence="1">
    <location>
        <begin position="171"/>
        <end position="196"/>
    </location>
</feature>
<feature type="region of interest" description="Disordered" evidence="1">
    <location>
        <begin position="554"/>
        <end position="577"/>
    </location>
</feature>
<feature type="region of interest" description="Disordered" evidence="1">
    <location>
        <begin position="614"/>
        <end position="660"/>
    </location>
</feature>
<sequence>MHGSTSSGIFKGHVDTTIPDGVAHSKTPVKNRILSSALGMQPQPSPSSTPFVLPGGSIDSIPATSARTPTAPATRQIGGSTTPRAPQETHHSPPHRYAASAAPSPSTAAHRSPALNSRTFAYTVPTGSSPRSSRPALPFASPTPAIPAGSTPPRGRGTPPRLTPWMGNSLGSTSTSPRPISPPRSLSPRRPGAPSAIPLAAPYKAGPAKSDVAFVYSSPIRHPVASSSSSPATSTSGRLADESPELSAIRARASAFAAIRTAQATDAAIAAGRARSPTSTRVMVSGMRISPQVGVAMSAEPLVAMTAAPAPAMSATSASDRTPLDSGSEGDCPPGPPAPAPAEPLASSSGQPPAPQEEQTHPADGGLVPEEDEDEEDLLLGQQPQPQDQDHDHDHEDQQQQQQQQQQPAVDPPAGEQQEEDEEEPVPHDVGDSDGDLEDHECHPPRKTRRDSVSSSSLPAGRPSAGFVRPPPATFHSQPASPPSPSPERNRVVARPPSPAFRSREPDALAAPAALGSPLMRRAGGVAIPLGASPSRFNPSTPTLTLLAASLAGPGHPSPTVGSEVPVSRRLSPPRSPVSRILEQPAFNRSPIVVATSSPQVHAAYPDLYPPTGISPSRARMVSRPTSPPHTPGGGVMEASPGRVRPLSPRGSKRGSGVGESAGTWPNIVIPLGLGLAVSEPALAFASPAATATADAVRIRPAIRSPSRLSAPLSSPITAYPATATATTTSYAPPASPTASRMPRGPLMSPPSERPPSPSPQTRIRKPMSLGNAVPVV</sequence>
<comment type="caution">
    <text evidence="2">The sequence shown here is derived from an EMBL/GenBank/DDBJ whole genome shotgun (WGS) entry which is preliminary data.</text>
</comment>
<feature type="compositionally biased region" description="Pro residues" evidence="1">
    <location>
        <begin position="333"/>
        <end position="342"/>
    </location>
</feature>
<organism evidence="2 3">
    <name type="scientific">Paratrimastix pyriformis</name>
    <dbReference type="NCBI Taxonomy" id="342808"/>
    <lineage>
        <taxon>Eukaryota</taxon>
        <taxon>Metamonada</taxon>
        <taxon>Preaxostyla</taxon>
        <taxon>Paratrimastigidae</taxon>
        <taxon>Paratrimastix</taxon>
    </lineage>
</organism>
<feature type="region of interest" description="Disordered" evidence="1">
    <location>
        <begin position="222"/>
        <end position="244"/>
    </location>
</feature>
<feature type="region of interest" description="Disordered" evidence="1">
    <location>
        <begin position="1"/>
        <end position="200"/>
    </location>
</feature>